<dbReference type="PANTHER" id="PTHR43817">
    <property type="entry name" value="GLYCOSYL HYDROLASE"/>
    <property type="match status" value="1"/>
</dbReference>
<feature type="active site" description="Proton donor" evidence="5">
    <location>
        <position position="210"/>
    </location>
</feature>
<dbReference type="InterPro" id="IPR023296">
    <property type="entry name" value="Glyco_hydro_beta-prop_sf"/>
</dbReference>
<dbReference type="Gene3D" id="2.115.10.20">
    <property type="entry name" value="Glycosyl hydrolase domain, family 43"/>
    <property type="match status" value="1"/>
</dbReference>
<protein>
    <recommendedName>
        <fullName evidence="11">Glycoside hydrolase family 43 protein</fullName>
    </recommendedName>
</protein>
<dbReference type="OrthoDB" id="272289at2759"/>
<dbReference type="AlphaFoldDB" id="A0A366RNE8"/>
<dbReference type="Pfam" id="PF04616">
    <property type="entry name" value="Glyco_hydro_43"/>
    <property type="match status" value="1"/>
</dbReference>
<evidence type="ECO:0000256" key="1">
    <source>
        <dbReference type="ARBA" id="ARBA00009865"/>
    </source>
</evidence>
<feature type="site" description="Important for catalytic activity, responsible for pKa modulation of the active site Glu and correct orientation of both the proton donor and substrate" evidence="6">
    <location>
        <position position="148"/>
    </location>
</feature>
<accession>A0A366RNE8</accession>
<evidence type="ECO:0000313" key="10">
    <source>
        <dbReference type="Proteomes" id="UP000253153"/>
    </source>
</evidence>
<evidence type="ECO:0000256" key="6">
    <source>
        <dbReference type="PIRSR" id="PIRSR606710-2"/>
    </source>
</evidence>
<dbReference type="Proteomes" id="UP000253153">
    <property type="component" value="Unassembled WGS sequence"/>
</dbReference>
<dbReference type="SUPFAM" id="SSF75005">
    <property type="entry name" value="Arabinanase/levansucrase/invertase"/>
    <property type="match status" value="1"/>
</dbReference>
<keyword evidence="2 8" id="KW-0732">Signal</keyword>
<keyword evidence="4 7" id="KW-0326">Glycosidase</keyword>
<feature type="active site" description="Proton acceptor" evidence="5">
    <location>
        <position position="30"/>
    </location>
</feature>
<proteinExistence type="inferred from homology"/>
<feature type="signal peptide" evidence="8">
    <location>
        <begin position="1"/>
        <end position="20"/>
    </location>
</feature>
<evidence type="ECO:0000256" key="7">
    <source>
        <dbReference type="RuleBase" id="RU361187"/>
    </source>
</evidence>
<evidence type="ECO:0000256" key="3">
    <source>
        <dbReference type="ARBA" id="ARBA00022801"/>
    </source>
</evidence>
<dbReference type="GO" id="GO:0005975">
    <property type="term" value="P:carbohydrate metabolic process"/>
    <property type="evidence" value="ECO:0007669"/>
    <property type="project" value="InterPro"/>
</dbReference>
<sequence>MKAYLFLNFFFCCFISLAFGFTNPIKTGSDPQIVYHGGMYYLTSTTWTDVRITAASTIDGLKTAESVVIWSDVSNPDRACNFWAPEIHKVGGRWHVYFTASKCDPDWGVVLPTLRVYVLEGGLEHPLSSDYRLLDSIVPPNYNGGMLDATLFDIADTRYLLKFSSVNGPESPDGASLWIAELLSAVTCGNATMIAAPEYEWEKEDSAVLEGPYGINSPSGTTMVVYSADSCSTPAYKLGVMTLTAGGDPLQRASWVKSSEPIFETKNGLYGPGHNAFFKSPDGKEDWQVFHANLVATDGCGPSRKTFIQPVSWKGDQIDLGDPLPVDTEINPPSGE</sequence>
<comment type="similarity">
    <text evidence="1 7">Belongs to the glycosyl hydrolase 43 family.</text>
</comment>
<evidence type="ECO:0000256" key="8">
    <source>
        <dbReference type="SAM" id="SignalP"/>
    </source>
</evidence>
<name>A0A366RNE8_9HYPO</name>
<keyword evidence="3 7" id="KW-0378">Hydrolase</keyword>
<gene>
    <name evidence="9" type="ORF">FIESC28_05934</name>
</gene>
<feature type="chain" id="PRO_5016569761" description="Glycoside hydrolase family 43 protein" evidence="8">
    <location>
        <begin position="21"/>
        <end position="336"/>
    </location>
</feature>
<evidence type="ECO:0000313" key="9">
    <source>
        <dbReference type="EMBL" id="RBR18657.1"/>
    </source>
</evidence>
<evidence type="ECO:0000256" key="2">
    <source>
        <dbReference type="ARBA" id="ARBA00022729"/>
    </source>
</evidence>
<keyword evidence="10" id="KW-1185">Reference proteome</keyword>
<evidence type="ECO:0008006" key="11">
    <source>
        <dbReference type="Google" id="ProtNLM"/>
    </source>
</evidence>
<reference evidence="9 10" key="1">
    <citation type="submission" date="2018-06" db="EMBL/GenBank/DDBJ databases">
        <title>Fusarium incarnatum-equiseti species complex species 28.</title>
        <authorList>
            <person name="Gardiner D.M."/>
        </authorList>
    </citation>
    <scope>NUCLEOTIDE SEQUENCE [LARGE SCALE GENOMIC DNA]</scope>
    <source>
        <strain evidence="9 10">FIESC_28</strain>
    </source>
</reference>
<dbReference type="GO" id="GO:0004553">
    <property type="term" value="F:hydrolase activity, hydrolyzing O-glycosyl compounds"/>
    <property type="evidence" value="ECO:0007669"/>
    <property type="project" value="InterPro"/>
</dbReference>
<dbReference type="GeneID" id="41995375"/>
<dbReference type="InterPro" id="IPR006710">
    <property type="entry name" value="Glyco_hydro_43"/>
</dbReference>
<dbReference type="RefSeq" id="XP_031015849.1">
    <property type="nucleotide sequence ID" value="XM_031160079.1"/>
</dbReference>
<dbReference type="EMBL" id="QKXC01000122">
    <property type="protein sequence ID" value="RBR18657.1"/>
    <property type="molecule type" value="Genomic_DNA"/>
</dbReference>
<organism evidence="9 10">
    <name type="scientific">Fusarium coffeatum</name>
    <dbReference type="NCBI Taxonomy" id="231269"/>
    <lineage>
        <taxon>Eukaryota</taxon>
        <taxon>Fungi</taxon>
        <taxon>Dikarya</taxon>
        <taxon>Ascomycota</taxon>
        <taxon>Pezizomycotina</taxon>
        <taxon>Sordariomycetes</taxon>
        <taxon>Hypocreomycetidae</taxon>
        <taxon>Hypocreales</taxon>
        <taxon>Nectriaceae</taxon>
        <taxon>Fusarium</taxon>
        <taxon>Fusarium incarnatum-equiseti species complex</taxon>
    </lineage>
</organism>
<comment type="caution">
    <text evidence="9">The sequence shown here is derived from an EMBL/GenBank/DDBJ whole genome shotgun (WGS) entry which is preliminary data.</text>
</comment>
<dbReference type="PANTHER" id="PTHR43817:SF1">
    <property type="entry name" value="HYDROLASE, FAMILY 43, PUTATIVE (AFU_ORTHOLOGUE AFUA_3G01660)-RELATED"/>
    <property type="match status" value="1"/>
</dbReference>
<dbReference type="CDD" id="cd18820">
    <property type="entry name" value="GH43_LbAraf43-like"/>
    <property type="match status" value="1"/>
</dbReference>
<evidence type="ECO:0000256" key="4">
    <source>
        <dbReference type="ARBA" id="ARBA00023295"/>
    </source>
</evidence>
<evidence type="ECO:0000256" key="5">
    <source>
        <dbReference type="PIRSR" id="PIRSR606710-1"/>
    </source>
</evidence>